<dbReference type="Proteomes" id="UP000005150">
    <property type="component" value="Unassembled WGS sequence"/>
</dbReference>
<dbReference type="PANTHER" id="PTHR35579:SF3">
    <property type="entry name" value="CRISPR SYSTEM CMS ENDORIBONUCLEASE CSM3"/>
    <property type="match status" value="1"/>
</dbReference>
<dbReference type="PANTHER" id="PTHR35579">
    <property type="entry name" value="CRISPR SYSTEM CMS ENDORIBONUCLEASE CSM3"/>
    <property type="match status" value="1"/>
</dbReference>
<dbReference type="GO" id="GO:0051607">
    <property type="term" value="P:defense response to virus"/>
    <property type="evidence" value="ECO:0007669"/>
    <property type="project" value="UniProtKB-KW"/>
</dbReference>
<name>I8YFR8_9BACE</name>
<reference evidence="3 4" key="1">
    <citation type="submission" date="2012-02" db="EMBL/GenBank/DDBJ databases">
        <title>The Genome Sequence of Bacteroides salyersiae CL02T12C01.</title>
        <authorList>
            <consortium name="The Broad Institute Genome Sequencing Platform"/>
            <person name="Earl A."/>
            <person name="Ward D."/>
            <person name="Feldgarden M."/>
            <person name="Gevers D."/>
            <person name="Zitomersky N.L."/>
            <person name="Coyne M.J."/>
            <person name="Comstock L.E."/>
            <person name="Young S.K."/>
            <person name="Zeng Q."/>
            <person name="Gargeya S."/>
            <person name="Fitzgerald M."/>
            <person name="Haas B."/>
            <person name="Abouelleil A."/>
            <person name="Alvarado L."/>
            <person name="Arachchi H.M."/>
            <person name="Berlin A."/>
            <person name="Chapman S.B."/>
            <person name="Gearin G."/>
            <person name="Goldberg J."/>
            <person name="Griggs A."/>
            <person name="Gujja S."/>
            <person name="Hansen M."/>
            <person name="Heiman D."/>
            <person name="Howarth C."/>
            <person name="Larimer J."/>
            <person name="Lui A."/>
            <person name="MacDonald P.J.P."/>
            <person name="McCowen C."/>
            <person name="Montmayeur A."/>
            <person name="Murphy C."/>
            <person name="Neiman D."/>
            <person name="Pearson M."/>
            <person name="Priest M."/>
            <person name="Roberts A."/>
            <person name="Saif S."/>
            <person name="Shea T."/>
            <person name="Sisk P."/>
            <person name="Stolte C."/>
            <person name="Sykes S."/>
            <person name="Wortman J."/>
            <person name="Nusbaum C."/>
            <person name="Birren B."/>
        </authorList>
    </citation>
    <scope>NUCLEOTIDE SEQUENCE [LARGE SCALE GENOMIC DNA]</scope>
    <source>
        <strain evidence="3 4">CL02T12C01</strain>
    </source>
</reference>
<organism evidence="3 4">
    <name type="scientific">Bacteroides salyersiae CL02T12C01</name>
    <dbReference type="NCBI Taxonomy" id="997887"/>
    <lineage>
        <taxon>Bacteria</taxon>
        <taxon>Pseudomonadati</taxon>
        <taxon>Bacteroidota</taxon>
        <taxon>Bacteroidia</taxon>
        <taxon>Bacteroidales</taxon>
        <taxon>Bacteroidaceae</taxon>
        <taxon>Bacteroides</taxon>
    </lineage>
</organism>
<dbReference type="HOGENOM" id="CLU_121969_0_0_10"/>
<dbReference type="AlphaFoldDB" id="I8YFR8"/>
<dbReference type="InterPro" id="IPR052216">
    <property type="entry name" value="CRISPR_Csm3_endoribonuclease"/>
</dbReference>
<evidence type="ECO:0000259" key="2">
    <source>
        <dbReference type="Pfam" id="PF03787"/>
    </source>
</evidence>
<accession>I8YFR8</accession>
<feature type="domain" description="CRISPR type III-associated protein" evidence="2">
    <location>
        <begin position="7"/>
        <end position="177"/>
    </location>
</feature>
<dbReference type="EMBL" id="AGXV01000035">
    <property type="protein sequence ID" value="EIY61212.1"/>
    <property type="molecule type" value="Genomic_DNA"/>
</dbReference>
<sequence>MDITYNIDFFSEWHCGSGLSGGATTDALLIKDKHNLPFIPGKTIKGLLREAVEDILSLGDYSKYESSFFEAFGYSDGQNEIHNGCAFFTNAHLRKDLRDIIINKDLHSYLYRKTASTAIGENGIAKKHSLRVIETSIPCTLEGQILNVPDHLGGLINSGLMYIKRIGVNRNRGLGRCNIKIIKLKEGEKYENITI</sequence>
<dbReference type="PATRIC" id="fig|997887.3.peg.3196"/>
<evidence type="ECO:0000313" key="3">
    <source>
        <dbReference type="EMBL" id="EIY61212.1"/>
    </source>
</evidence>
<comment type="caution">
    <text evidence="3">The sequence shown here is derived from an EMBL/GenBank/DDBJ whole genome shotgun (WGS) entry which is preliminary data.</text>
</comment>
<evidence type="ECO:0000313" key="4">
    <source>
        <dbReference type="Proteomes" id="UP000005150"/>
    </source>
</evidence>
<keyword evidence="4" id="KW-1185">Reference proteome</keyword>
<evidence type="ECO:0000256" key="1">
    <source>
        <dbReference type="ARBA" id="ARBA00023118"/>
    </source>
</evidence>
<protein>
    <recommendedName>
        <fullName evidence="2">CRISPR type III-associated protein domain-containing protein</fullName>
    </recommendedName>
</protein>
<dbReference type="RefSeq" id="WP_007481060.1">
    <property type="nucleotide sequence ID" value="NZ_JH724308.1"/>
</dbReference>
<dbReference type="CDD" id="cd09726">
    <property type="entry name" value="RAMP_I_III"/>
    <property type="match status" value="1"/>
</dbReference>
<keyword evidence="1" id="KW-0051">Antiviral defense</keyword>
<dbReference type="Pfam" id="PF03787">
    <property type="entry name" value="RAMPs"/>
    <property type="match status" value="1"/>
</dbReference>
<dbReference type="InterPro" id="IPR005537">
    <property type="entry name" value="RAMP_III_fam"/>
</dbReference>
<gene>
    <name evidence="3" type="ORF">HMPREF1071_03083</name>
</gene>
<proteinExistence type="predicted"/>